<dbReference type="GO" id="GO:0016757">
    <property type="term" value="F:glycosyltransferase activity"/>
    <property type="evidence" value="ECO:0007669"/>
    <property type="project" value="InterPro"/>
</dbReference>
<dbReference type="PANTHER" id="PTHR46401:SF2">
    <property type="entry name" value="GLYCOSYLTRANSFERASE WBBK-RELATED"/>
    <property type="match status" value="1"/>
</dbReference>
<keyword evidence="1 4" id="KW-0808">Transferase</keyword>
<feature type="domain" description="Glycosyl transferase family 1" evidence="2">
    <location>
        <begin position="185"/>
        <end position="345"/>
    </location>
</feature>
<dbReference type="InterPro" id="IPR001296">
    <property type="entry name" value="Glyco_trans_1"/>
</dbReference>
<sequence length="372" mass="42677">MDVLIISPISIKCKRAGGAENYLYEIINHVKDHKALVLTSCNEMGVYRDSNYLEYTITLREFFFPIALIKFIRFFRSYDIIIENISKFPTVWPLILSKLLLKPLIVIVHHIHGKTLFKELPPIIALLMYVYEKLSLKLYSLLVTHVIVVSESTKEELIKLGFPEHKISVIYPAYNPRLKMCCNSALDKEPFLVVYVGRVKKYKRLEHLVKAIEIVRQRIPSVKCIIAGKGDKEVYMKLRDIIKKSGLESSITIVGEVSEKEKCELLRRASVFVNPSMKEGFSISTLEAQACGIPVVGYEIPGLVNCVKNNVTGLLVTDGDYRELAKAILRILMDEKLRLEMSKNAMMWAQSFYWDLSSKKLSDLLARLSRRR</sequence>
<gene>
    <name evidence="5" type="ORF">ENM70_00500</name>
    <name evidence="4" type="ORF">ENP99_05245</name>
</gene>
<dbReference type="InterPro" id="IPR028098">
    <property type="entry name" value="Glyco_trans_4-like_N"/>
</dbReference>
<feature type="domain" description="Glycosyltransferase subfamily 4-like N-terminal" evidence="3">
    <location>
        <begin position="17"/>
        <end position="176"/>
    </location>
</feature>
<evidence type="ECO:0000313" key="5">
    <source>
        <dbReference type="EMBL" id="HHP92099.1"/>
    </source>
</evidence>
<dbReference type="Pfam" id="PF13439">
    <property type="entry name" value="Glyco_transf_4"/>
    <property type="match status" value="1"/>
</dbReference>
<protein>
    <submittedName>
        <fullName evidence="4">Glycosyltransferase family 1 protein</fullName>
    </submittedName>
</protein>
<reference evidence="4" key="1">
    <citation type="journal article" date="2020" name="mSystems">
        <title>Genome- and Community-Level Interaction Insights into Carbon Utilization and Element Cycling Functions of Hydrothermarchaeota in Hydrothermal Sediment.</title>
        <authorList>
            <person name="Zhou Z."/>
            <person name="Liu Y."/>
            <person name="Xu W."/>
            <person name="Pan J."/>
            <person name="Luo Z.H."/>
            <person name="Li M."/>
        </authorList>
    </citation>
    <scope>NUCLEOTIDE SEQUENCE [LARGE SCALE GENOMIC DNA]</scope>
    <source>
        <strain evidence="5">SpSt-1109</strain>
        <strain evidence="4">SpSt-27</strain>
    </source>
</reference>
<comment type="caution">
    <text evidence="4">The sequence shown here is derived from an EMBL/GenBank/DDBJ whole genome shotgun (WGS) entry which is preliminary data.</text>
</comment>
<evidence type="ECO:0000256" key="1">
    <source>
        <dbReference type="ARBA" id="ARBA00022679"/>
    </source>
</evidence>
<dbReference type="SUPFAM" id="SSF53756">
    <property type="entry name" value="UDP-Glycosyltransferase/glycogen phosphorylase"/>
    <property type="match status" value="1"/>
</dbReference>
<dbReference type="EMBL" id="DSLL01000047">
    <property type="protein sequence ID" value="HEH31493.1"/>
    <property type="molecule type" value="Genomic_DNA"/>
</dbReference>
<dbReference type="EMBL" id="DRYU01000008">
    <property type="protein sequence ID" value="HHP92099.1"/>
    <property type="molecule type" value="Genomic_DNA"/>
</dbReference>
<dbReference type="AlphaFoldDB" id="A0A7J2TB42"/>
<dbReference type="CDD" id="cd03801">
    <property type="entry name" value="GT4_PimA-like"/>
    <property type="match status" value="1"/>
</dbReference>
<dbReference type="Pfam" id="PF00534">
    <property type="entry name" value="Glycos_transf_1"/>
    <property type="match status" value="1"/>
</dbReference>
<dbReference type="Gene3D" id="3.40.50.2000">
    <property type="entry name" value="Glycogen Phosphorylase B"/>
    <property type="match status" value="2"/>
</dbReference>
<evidence type="ECO:0000259" key="3">
    <source>
        <dbReference type="Pfam" id="PF13439"/>
    </source>
</evidence>
<proteinExistence type="predicted"/>
<accession>A0A7J2TB42</accession>
<evidence type="ECO:0000313" key="4">
    <source>
        <dbReference type="EMBL" id="HEH31493.1"/>
    </source>
</evidence>
<organism evidence="4">
    <name type="scientific">Ignisphaera aggregans</name>
    <dbReference type="NCBI Taxonomy" id="334771"/>
    <lineage>
        <taxon>Archaea</taxon>
        <taxon>Thermoproteota</taxon>
        <taxon>Thermoprotei</taxon>
        <taxon>Desulfurococcales</taxon>
        <taxon>Desulfurococcaceae</taxon>
        <taxon>Ignisphaera</taxon>
    </lineage>
</organism>
<dbReference type="PANTHER" id="PTHR46401">
    <property type="entry name" value="GLYCOSYLTRANSFERASE WBBK-RELATED"/>
    <property type="match status" value="1"/>
</dbReference>
<name>A0A7J2TB42_9CREN</name>
<evidence type="ECO:0000259" key="2">
    <source>
        <dbReference type="Pfam" id="PF00534"/>
    </source>
</evidence>